<dbReference type="Pfam" id="PF06441">
    <property type="entry name" value="EHN"/>
    <property type="match status" value="1"/>
</dbReference>
<evidence type="ECO:0000256" key="4">
    <source>
        <dbReference type="PIRSR" id="PIRSR001112-1"/>
    </source>
</evidence>
<dbReference type="EMBL" id="JH687805">
    <property type="protein sequence ID" value="EJD40184.1"/>
    <property type="molecule type" value="Genomic_DNA"/>
</dbReference>
<dbReference type="PANTHER" id="PTHR21661">
    <property type="entry name" value="EPOXIDE HYDROLASE 1-RELATED"/>
    <property type="match status" value="1"/>
</dbReference>
<dbReference type="GO" id="GO:0004301">
    <property type="term" value="F:epoxide hydrolase activity"/>
    <property type="evidence" value="ECO:0007669"/>
    <property type="project" value="TreeGrafter"/>
</dbReference>
<feature type="active site" description="Proton donor" evidence="4">
    <location>
        <position position="320"/>
    </location>
</feature>
<name>J0WWL0_AURST</name>
<proteinExistence type="inferred from homology"/>
<evidence type="ECO:0000256" key="3">
    <source>
        <dbReference type="ARBA" id="ARBA00022801"/>
    </source>
</evidence>
<evidence type="ECO:0000259" key="5">
    <source>
        <dbReference type="Pfam" id="PF06441"/>
    </source>
</evidence>
<dbReference type="PIRSF" id="PIRSF001112">
    <property type="entry name" value="Epoxide_hydrolase"/>
    <property type="match status" value="1"/>
</dbReference>
<dbReference type="InterPro" id="IPR029058">
    <property type="entry name" value="AB_hydrolase_fold"/>
</dbReference>
<dbReference type="InParanoid" id="J0WWL0"/>
<dbReference type="AlphaFoldDB" id="J0WWL0"/>
<dbReference type="KEGG" id="adl:AURDEDRAFT_91211"/>
<dbReference type="OrthoDB" id="7130006at2759"/>
<dbReference type="PANTHER" id="PTHR21661:SF35">
    <property type="entry name" value="EPOXIDE HYDROLASE"/>
    <property type="match status" value="1"/>
</dbReference>
<dbReference type="Gene3D" id="3.40.50.1820">
    <property type="entry name" value="alpha/beta hydrolase"/>
    <property type="match status" value="1"/>
</dbReference>
<comment type="similarity">
    <text evidence="1">Belongs to the peptidase S33 family.</text>
</comment>
<evidence type="ECO:0000256" key="2">
    <source>
        <dbReference type="ARBA" id="ARBA00022797"/>
    </source>
</evidence>
<gene>
    <name evidence="6" type="ORF">AURDEDRAFT_91211</name>
</gene>
<dbReference type="InterPro" id="IPR016292">
    <property type="entry name" value="Epoxide_hydrolase"/>
</dbReference>
<dbReference type="InterPro" id="IPR000639">
    <property type="entry name" value="Epox_hydrolase-like"/>
</dbReference>
<dbReference type="GO" id="GO:0097176">
    <property type="term" value="P:epoxide metabolic process"/>
    <property type="evidence" value="ECO:0007669"/>
    <property type="project" value="TreeGrafter"/>
</dbReference>
<dbReference type="eggNOG" id="KOG2565">
    <property type="taxonomic scope" value="Eukaryota"/>
</dbReference>
<keyword evidence="7" id="KW-1185">Reference proteome</keyword>
<feature type="domain" description="Epoxide hydrolase N-terminal" evidence="5">
    <location>
        <begin position="9"/>
        <end position="113"/>
    </location>
</feature>
<evidence type="ECO:0000313" key="6">
    <source>
        <dbReference type="EMBL" id="EJD40184.1"/>
    </source>
</evidence>
<dbReference type="InterPro" id="IPR010497">
    <property type="entry name" value="Epoxide_hydro_N"/>
</dbReference>
<organism evidence="6 7">
    <name type="scientific">Auricularia subglabra (strain TFB-10046 / SS5)</name>
    <name type="common">White-rot fungus</name>
    <name type="synonym">Auricularia delicata (strain TFB10046)</name>
    <dbReference type="NCBI Taxonomy" id="717982"/>
    <lineage>
        <taxon>Eukaryota</taxon>
        <taxon>Fungi</taxon>
        <taxon>Dikarya</taxon>
        <taxon>Basidiomycota</taxon>
        <taxon>Agaricomycotina</taxon>
        <taxon>Agaricomycetes</taxon>
        <taxon>Auriculariales</taxon>
        <taxon>Auriculariaceae</taxon>
        <taxon>Auricularia</taxon>
    </lineage>
</organism>
<dbReference type="PRINTS" id="PR00412">
    <property type="entry name" value="EPOXHYDRLASE"/>
</dbReference>
<evidence type="ECO:0000313" key="7">
    <source>
        <dbReference type="Proteomes" id="UP000006514"/>
    </source>
</evidence>
<reference evidence="7" key="1">
    <citation type="journal article" date="2012" name="Science">
        <title>The Paleozoic origin of enzymatic lignin decomposition reconstructed from 31 fungal genomes.</title>
        <authorList>
            <person name="Floudas D."/>
            <person name="Binder M."/>
            <person name="Riley R."/>
            <person name="Barry K."/>
            <person name="Blanchette R.A."/>
            <person name="Henrissat B."/>
            <person name="Martinez A.T."/>
            <person name="Otillar R."/>
            <person name="Spatafora J.W."/>
            <person name="Yadav J.S."/>
            <person name="Aerts A."/>
            <person name="Benoit I."/>
            <person name="Boyd A."/>
            <person name="Carlson A."/>
            <person name="Copeland A."/>
            <person name="Coutinho P.M."/>
            <person name="de Vries R.P."/>
            <person name="Ferreira P."/>
            <person name="Findley K."/>
            <person name="Foster B."/>
            <person name="Gaskell J."/>
            <person name="Glotzer D."/>
            <person name="Gorecki P."/>
            <person name="Heitman J."/>
            <person name="Hesse C."/>
            <person name="Hori C."/>
            <person name="Igarashi K."/>
            <person name="Jurgens J.A."/>
            <person name="Kallen N."/>
            <person name="Kersten P."/>
            <person name="Kohler A."/>
            <person name="Kuees U."/>
            <person name="Kumar T.K.A."/>
            <person name="Kuo A."/>
            <person name="LaButti K."/>
            <person name="Larrondo L.F."/>
            <person name="Lindquist E."/>
            <person name="Ling A."/>
            <person name="Lombard V."/>
            <person name="Lucas S."/>
            <person name="Lundell T."/>
            <person name="Martin R."/>
            <person name="McLaughlin D.J."/>
            <person name="Morgenstern I."/>
            <person name="Morin E."/>
            <person name="Murat C."/>
            <person name="Nagy L.G."/>
            <person name="Nolan M."/>
            <person name="Ohm R.A."/>
            <person name="Patyshakuliyeva A."/>
            <person name="Rokas A."/>
            <person name="Ruiz-Duenas F.J."/>
            <person name="Sabat G."/>
            <person name="Salamov A."/>
            <person name="Samejima M."/>
            <person name="Schmutz J."/>
            <person name="Slot J.C."/>
            <person name="St John F."/>
            <person name="Stenlid J."/>
            <person name="Sun H."/>
            <person name="Sun S."/>
            <person name="Syed K."/>
            <person name="Tsang A."/>
            <person name="Wiebenga A."/>
            <person name="Young D."/>
            <person name="Pisabarro A."/>
            <person name="Eastwood D.C."/>
            <person name="Martin F."/>
            <person name="Cullen D."/>
            <person name="Grigoriev I.V."/>
            <person name="Hibbett D.S."/>
        </authorList>
    </citation>
    <scope>NUCLEOTIDE SEQUENCE [LARGE SCALE GENOMIC DNA]</scope>
    <source>
        <strain evidence="7">TFB10046</strain>
    </source>
</reference>
<keyword evidence="3 6" id="KW-0378">Hydrolase</keyword>
<sequence length="399" mass="44919">MASGQHTVKPFKVDLFAAVPRLKAQLAETQLPMHNPIPGGEDNKWGITLARLTKLRDEWLSYDWAAEEKRLNSYKHFTTEIDGTTIHFVHEKSGRDGAIPLIITHGWPGSFNEYLAVLRPLLEASVITLSDGTKKTVSFDVVLPSIPGFVFSSVPPTVEGRNLKNTAKFWNTLMVDVLGYTRGYAVAGSDYGSVVSWHAFNQFPETVRGAYLNGFPFPPIDSDQVAKDNQTLSEFERLGLNLMAERGTSDMGYYAEQSTKPDTIGLALQDNALGQLAWIGEKFYSWSDPTGQGEMTSKDILTGVSLYFLTKSFLSSVFQYAHNPSPFEAPRKSNNASPLGYGHFKWEMMHWPRYYIAQFGNLVFYREHEKGAHFPGTENPTEYVQDIRDFLGEHFSFRN</sequence>
<dbReference type="Proteomes" id="UP000006514">
    <property type="component" value="Unassembled WGS sequence"/>
</dbReference>
<keyword evidence="2" id="KW-0058">Aromatic hydrocarbons catabolism</keyword>
<feature type="active site" description="Proton acceptor" evidence="4">
    <location>
        <position position="373"/>
    </location>
</feature>
<dbReference type="SUPFAM" id="SSF53474">
    <property type="entry name" value="alpha/beta-Hydrolases"/>
    <property type="match status" value="1"/>
</dbReference>
<feature type="active site" description="Nucleophile" evidence="4">
    <location>
        <position position="190"/>
    </location>
</feature>
<protein>
    <submittedName>
        <fullName evidence="6">Alpha/beta-hydrolase</fullName>
    </submittedName>
</protein>
<evidence type="ECO:0000256" key="1">
    <source>
        <dbReference type="ARBA" id="ARBA00010088"/>
    </source>
</evidence>
<accession>J0WWL0</accession>